<evidence type="ECO:0000313" key="2">
    <source>
        <dbReference type="Proteomes" id="UP000177416"/>
    </source>
</evidence>
<protein>
    <submittedName>
        <fullName evidence="1">Uncharacterized protein</fullName>
    </submittedName>
</protein>
<gene>
    <name evidence="1" type="ORF">A2875_02340</name>
</gene>
<accession>A0A1F5ZSV8</accession>
<name>A0A1F5ZSV8_9BACT</name>
<proteinExistence type="predicted"/>
<dbReference type="Proteomes" id="UP000177416">
    <property type="component" value="Unassembled WGS sequence"/>
</dbReference>
<dbReference type="EMBL" id="MFJJ01000002">
    <property type="protein sequence ID" value="OGG15425.1"/>
    <property type="molecule type" value="Genomic_DNA"/>
</dbReference>
<comment type="caution">
    <text evidence="1">The sequence shown here is derived from an EMBL/GenBank/DDBJ whole genome shotgun (WGS) entry which is preliminary data.</text>
</comment>
<organism evidence="1 2">
    <name type="scientific">Candidatus Gottesmanbacteria bacterium RIFCSPHIGHO2_01_FULL_46_14</name>
    <dbReference type="NCBI Taxonomy" id="1798380"/>
    <lineage>
        <taxon>Bacteria</taxon>
        <taxon>Candidatus Gottesmaniibacteriota</taxon>
    </lineage>
</organism>
<sequence length="83" mass="8846">MEEVEGMAGIEANRGEPTARELIDSAFLNTARMLVENLETAMRLKAAGMPEARAQAVLKTGDGLVIKAFEEAAGLPERDEADG</sequence>
<reference evidence="1 2" key="1">
    <citation type="journal article" date="2016" name="Nat. Commun.">
        <title>Thousands of microbial genomes shed light on interconnected biogeochemical processes in an aquifer system.</title>
        <authorList>
            <person name="Anantharaman K."/>
            <person name="Brown C.T."/>
            <person name="Hug L.A."/>
            <person name="Sharon I."/>
            <person name="Castelle C.J."/>
            <person name="Probst A.J."/>
            <person name="Thomas B.C."/>
            <person name="Singh A."/>
            <person name="Wilkins M.J."/>
            <person name="Karaoz U."/>
            <person name="Brodie E.L."/>
            <person name="Williams K.H."/>
            <person name="Hubbard S.S."/>
            <person name="Banfield J.F."/>
        </authorList>
    </citation>
    <scope>NUCLEOTIDE SEQUENCE [LARGE SCALE GENOMIC DNA]</scope>
</reference>
<evidence type="ECO:0000313" key="1">
    <source>
        <dbReference type="EMBL" id="OGG15425.1"/>
    </source>
</evidence>
<dbReference type="AlphaFoldDB" id="A0A1F5ZSV8"/>